<dbReference type="Proteomes" id="UP001164250">
    <property type="component" value="Chromosome 15"/>
</dbReference>
<name>A0ACC0ZS19_9ROSI</name>
<evidence type="ECO:0000313" key="1">
    <source>
        <dbReference type="EMBL" id="KAJ0076042.1"/>
    </source>
</evidence>
<reference evidence="2" key="1">
    <citation type="journal article" date="2023" name="G3 (Bethesda)">
        <title>Genome assembly and association tests identify interacting loci associated with vigor, precocity, and sex in interspecific pistachio rootstocks.</title>
        <authorList>
            <person name="Palmer W."/>
            <person name="Jacygrad E."/>
            <person name="Sagayaradj S."/>
            <person name="Cavanaugh K."/>
            <person name="Han R."/>
            <person name="Bertier L."/>
            <person name="Beede B."/>
            <person name="Kafkas S."/>
            <person name="Golino D."/>
            <person name="Preece J."/>
            <person name="Michelmore R."/>
        </authorList>
    </citation>
    <scope>NUCLEOTIDE SEQUENCE [LARGE SCALE GENOMIC DNA]</scope>
</reference>
<evidence type="ECO:0000313" key="2">
    <source>
        <dbReference type="Proteomes" id="UP001164250"/>
    </source>
</evidence>
<organism evidence="1 2">
    <name type="scientific">Pistacia atlantica</name>
    <dbReference type="NCBI Taxonomy" id="434234"/>
    <lineage>
        <taxon>Eukaryota</taxon>
        <taxon>Viridiplantae</taxon>
        <taxon>Streptophyta</taxon>
        <taxon>Embryophyta</taxon>
        <taxon>Tracheophyta</taxon>
        <taxon>Spermatophyta</taxon>
        <taxon>Magnoliopsida</taxon>
        <taxon>eudicotyledons</taxon>
        <taxon>Gunneridae</taxon>
        <taxon>Pentapetalae</taxon>
        <taxon>rosids</taxon>
        <taxon>malvids</taxon>
        <taxon>Sapindales</taxon>
        <taxon>Anacardiaceae</taxon>
        <taxon>Pistacia</taxon>
    </lineage>
</organism>
<accession>A0ACC0ZS19</accession>
<gene>
    <name evidence="1" type="ORF">Patl1_34890</name>
</gene>
<comment type="caution">
    <text evidence="1">The sequence shown here is derived from an EMBL/GenBank/DDBJ whole genome shotgun (WGS) entry which is preliminary data.</text>
</comment>
<dbReference type="EMBL" id="CM047910">
    <property type="protein sequence ID" value="KAJ0076042.1"/>
    <property type="molecule type" value="Genomic_DNA"/>
</dbReference>
<keyword evidence="2" id="KW-1185">Reference proteome</keyword>
<protein>
    <submittedName>
        <fullName evidence="1">Uncharacterized protein</fullName>
    </submittedName>
</protein>
<sequence>MLGNKKNLADAMEKGTGTNFEIVQRLLPWWTHEGSSHWRSVMLSKSFFYALLTLHNSYVAAQESAYLANCFNRMEHCEKYPEGPLRFKGTGHHSPVCAEFEKISCAEFRTC</sequence>
<proteinExistence type="predicted"/>